<evidence type="ECO:0000256" key="5">
    <source>
        <dbReference type="HAMAP-Rule" id="MF_00014"/>
    </source>
</evidence>
<dbReference type="GO" id="GO:0006364">
    <property type="term" value="P:rRNA processing"/>
    <property type="evidence" value="ECO:0007669"/>
    <property type="project" value="UniProtKB-UniRule"/>
</dbReference>
<organism evidence="8 9">
    <name type="scientific">Rhodopila globiformis</name>
    <name type="common">Rhodopseudomonas globiformis</name>
    <dbReference type="NCBI Taxonomy" id="1071"/>
    <lineage>
        <taxon>Bacteria</taxon>
        <taxon>Pseudomonadati</taxon>
        <taxon>Pseudomonadota</taxon>
        <taxon>Alphaproteobacteria</taxon>
        <taxon>Acetobacterales</taxon>
        <taxon>Acetobacteraceae</taxon>
        <taxon>Rhodopila</taxon>
    </lineage>
</organism>
<dbReference type="InterPro" id="IPR009000">
    <property type="entry name" value="Transl_B-barrel_sf"/>
</dbReference>
<evidence type="ECO:0000313" key="9">
    <source>
        <dbReference type="Proteomes" id="UP000239724"/>
    </source>
</evidence>
<comment type="caution">
    <text evidence="8">The sequence shown here is derived from an EMBL/GenBank/DDBJ whole genome shotgun (WGS) entry which is preliminary data.</text>
</comment>
<proteinExistence type="inferred from homology"/>
<comment type="domain">
    <text evidence="5">The PRC barrel domain binds ribosomal protein uS19.</text>
</comment>
<dbReference type="EMBL" id="NHRY01000216">
    <property type="protein sequence ID" value="PPQ30147.1"/>
    <property type="molecule type" value="Genomic_DNA"/>
</dbReference>
<dbReference type="SUPFAM" id="SSF50346">
    <property type="entry name" value="PRC-barrel domain"/>
    <property type="match status" value="1"/>
</dbReference>
<evidence type="ECO:0000256" key="3">
    <source>
        <dbReference type="ARBA" id="ARBA00022552"/>
    </source>
</evidence>
<name>A0A2S6N6D0_RHOGL</name>
<dbReference type="InterPro" id="IPR036976">
    <property type="entry name" value="RimM_N_sf"/>
</dbReference>
<dbReference type="GO" id="GO:0043022">
    <property type="term" value="F:ribosome binding"/>
    <property type="evidence" value="ECO:0007669"/>
    <property type="project" value="InterPro"/>
</dbReference>
<comment type="similarity">
    <text evidence="5">Belongs to the RimM family.</text>
</comment>
<dbReference type="Pfam" id="PF01782">
    <property type="entry name" value="RimM"/>
    <property type="match status" value="1"/>
</dbReference>
<dbReference type="InterPro" id="IPR011961">
    <property type="entry name" value="RimM"/>
</dbReference>
<keyword evidence="1 5" id="KW-0963">Cytoplasm</keyword>
<evidence type="ECO:0000256" key="2">
    <source>
        <dbReference type="ARBA" id="ARBA00022517"/>
    </source>
</evidence>
<dbReference type="RefSeq" id="WP_104520552.1">
    <property type="nucleotide sequence ID" value="NZ_NHRY01000216.1"/>
</dbReference>
<keyword evidence="3 5" id="KW-0698">rRNA processing</keyword>
<accession>A0A2S6N6D0</accession>
<dbReference type="InterPro" id="IPR002676">
    <property type="entry name" value="RimM_N"/>
</dbReference>
<evidence type="ECO:0000256" key="4">
    <source>
        <dbReference type="ARBA" id="ARBA00023186"/>
    </source>
</evidence>
<dbReference type="GO" id="GO:0005737">
    <property type="term" value="C:cytoplasm"/>
    <property type="evidence" value="ECO:0007669"/>
    <property type="project" value="UniProtKB-SubCell"/>
</dbReference>
<sequence>MPDSRIQVGVIGRAHGVRGHVRVTSHTADSADLTAYGPLSDAAGQLYVLRWVSDGVAEVSRLVNGKPVKVADRTAAEKLTNTRLFIDRAALPRPGDDEFYLADLIGLAAVDPDGNTLGTVAVVHDYGAGASLEIERPGAASLLLPFTKACVPTVDIAGGKLVVALPDEIVVPSTPEDAAA</sequence>
<dbReference type="GO" id="GO:0005840">
    <property type="term" value="C:ribosome"/>
    <property type="evidence" value="ECO:0007669"/>
    <property type="project" value="InterPro"/>
</dbReference>
<dbReference type="Gene3D" id="2.40.30.60">
    <property type="entry name" value="RimM"/>
    <property type="match status" value="1"/>
</dbReference>
<dbReference type="PANTHER" id="PTHR33692">
    <property type="entry name" value="RIBOSOME MATURATION FACTOR RIMM"/>
    <property type="match status" value="1"/>
</dbReference>
<dbReference type="HAMAP" id="MF_00014">
    <property type="entry name" value="Ribosome_mat_RimM"/>
    <property type="match status" value="1"/>
</dbReference>
<dbReference type="Gene3D" id="2.30.30.240">
    <property type="entry name" value="PRC-barrel domain"/>
    <property type="match status" value="1"/>
</dbReference>
<comment type="subcellular location">
    <subcellularLocation>
        <location evidence="5">Cytoplasm</location>
    </subcellularLocation>
</comment>
<dbReference type="InterPro" id="IPR011033">
    <property type="entry name" value="PRC_barrel-like_sf"/>
</dbReference>
<keyword evidence="2 5" id="KW-0690">Ribosome biogenesis</keyword>
<dbReference type="GO" id="GO:0042274">
    <property type="term" value="P:ribosomal small subunit biogenesis"/>
    <property type="evidence" value="ECO:0007669"/>
    <property type="project" value="UniProtKB-UniRule"/>
</dbReference>
<dbReference type="SUPFAM" id="SSF50447">
    <property type="entry name" value="Translation proteins"/>
    <property type="match status" value="1"/>
</dbReference>
<keyword evidence="9" id="KW-1185">Reference proteome</keyword>
<dbReference type="InterPro" id="IPR056792">
    <property type="entry name" value="PRC_RimM"/>
</dbReference>
<reference evidence="8 9" key="1">
    <citation type="journal article" date="2018" name="Arch. Microbiol.">
        <title>New insights into the metabolic potential of the phototrophic purple bacterium Rhodopila globiformis DSM 161(T) from its draft genome sequence and evidence for a vanadium-dependent nitrogenase.</title>
        <authorList>
            <person name="Imhoff J.F."/>
            <person name="Rahn T."/>
            <person name="Kunzel S."/>
            <person name="Neulinger S.C."/>
        </authorList>
    </citation>
    <scope>NUCLEOTIDE SEQUENCE [LARGE SCALE GENOMIC DNA]</scope>
    <source>
        <strain evidence="8 9">DSM 161</strain>
    </source>
</reference>
<evidence type="ECO:0000259" key="6">
    <source>
        <dbReference type="Pfam" id="PF01782"/>
    </source>
</evidence>
<comment type="function">
    <text evidence="5">An accessory protein needed during the final step in the assembly of 30S ribosomal subunit, possibly for assembly of the head region. Essential for efficient processing of 16S rRNA. May be needed both before and after RbfA during the maturation of 16S rRNA. It has affinity for free ribosomal 30S subunits but not for 70S ribosomes.</text>
</comment>
<dbReference type="Proteomes" id="UP000239724">
    <property type="component" value="Unassembled WGS sequence"/>
</dbReference>
<keyword evidence="4 5" id="KW-0143">Chaperone</keyword>
<feature type="domain" description="RimM N-terminal" evidence="6">
    <location>
        <begin position="7"/>
        <end position="89"/>
    </location>
</feature>
<dbReference type="Pfam" id="PF24986">
    <property type="entry name" value="PRC_RimM"/>
    <property type="match status" value="1"/>
</dbReference>
<dbReference type="NCBIfam" id="TIGR02273">
    <property type="entry name" value="16S_RimM"/>
    <property type="match status" value="1"/>
</dbReference>
<dbReference type="AlphaFoldDB" id="A0A2S6N6D0"/>
<evidence type="ECO:0000256" key="1">
    <source>
        <dbReference type="ARBA" id="ARBA00022490"/>
    </source>
</evidence>
<gene>
    <name evidence="5" type="primary">rimM</name>
    <name evidence="8" type="ORF">CCS01_19810</name>
</gene>
<evidence type="ECO:0000259" key="7">
    <source>
        <dbReference type="Pfam" id="PF24986"/>
    </source>
</evidence>
<evidence type="ECO:0000313" key="8">
    <source>
        <dbReference type="EMBL" id="PPQ30147.1"/>
    </source>
</evidence>
<dbReference type="PANTHER" id="PTHR33692:SF1">
    <property type="entry name" value="RIBOSOME MATURATION FACTOR RIMM"/>
    <property type="match status" value="1"/>
</dbReference>
<comment type="subunit">
    <text evidence="5">Binds ribosomal protein uS19.</text>
</comment>
<protein>
    <recommendedName>
        <fullName evidence="5">Ribosome maturation factor RimM</fullName>
    </recommendedName>
</protein>
<dbReference type="OrthoDB" id="9788191at2"/>
<feature type="domain" description="Ribosome maturation factor RimM PRC barrel" evidence="7">
    <location>
        <begin position="103"/>
        <end position="169"/>
    </location>
</feature>